<dbReference type="Gene3D" id="3.30.1180.10">
    <property type="match status" value="1"/>
</dbReference>
<dbReference type="InterPro" id="IPR003797">
    <property type="entry name" value="DegV"/>
</dbReference>
<name>A0A556CKH0_BREAU</name>
<evidence type="ECO:0000313" key="2">
    <source>
        <dbReference type="EMBL" id="TSI17927.1"/>
    </source>
</evidence>
<proteinExistence type="predicted"/>
<keyword evidence="3" id="KW-1185">Reference proteome</keyword>
<dbReference type="AlphaFoldDB" id="A0A556CKH0"/>
<dbReference type="Pfam" id="PF02645">
    <property type="entry name" value="DegV"/>
    <property type="match status" value="1"/>
</dbReference>
<dbReference type="OrthoDB" id="9760324at2"/>
<dbReference type="PANTHER" id="PTHR33434">
    <property type="entry name" value="DEGV DOMAIN-CONTAINING PROTEIN DR_1986-RELATED"/>
    <property type="match status" value="1"/>
</dbReference>
<evidence type="ECO:0000313" key="3">
    <source>
        <dbReference type="Proteomes" id="UP000316406"/>
    </source>
</evidence>
<sequence length="305" mass="31360">MALSWMDISGSGPSMRIGLVTDSTAQLSDAEEATLREITGDLFAVVPLTVLVGGVAFTDGELAAGDLCRKMDEGAEVSTSMATPAQFANAYATLLDHGAESIITVTISGDLSGTRDSAVAAAQNEESLINVVDSRTTSAGLAGALAIAAAGISQGHDVASIAGTVADWCADETRTAFAPETLEHLRRGGRIGAASSLLGRALQIVPVLGLNAGVVAPVARVRTRTKALERMVALAGEAATEIDSDEQDVYVEIQHADGEPSHPDVVMLREQIEGAGLPTTFRTLSTIITAHVGSGTIGITVQTRP</sequence>
<organism evidence="2 3">
    <name type="scientific">Brevibacterium aurantiacum</name>
    <dbReference type="NCBI Taxonomy" id="273384"/>
    <lineage>
        <taxon>Bacteria</taxon>
        <taxon>Bacillati</taxon>
        <taxon>Actinomycetota</taxon>
        <taxon>Actinomycetes</taxon>
        <taxon>Micrococcales</taxon>
        <taxon>Brevibacteriaceae</taxon>
        <taxon>Brevibacterium</taxon>
    </lineage>
</organism>
<dbReference type="NCBIfam" id="TIGR00762">
    <property type="entry name" value="DegV"/>
    <property type="match status" value="1"/>
</dbReference>
<keyword evidence="1" id="KW-0446">Lipid-binding</keyword>
<dbReference type="InterPro" id="IPR043168">
    <property type="entry name" value="DegV_C"/>
</dbReference>
<dbReference type="GO" id="GO:0008289">
    <property type="term" value="F:lipid binding"/>
    <property type="evidence" value="ECO:0007669"/>
    <property type="project" value="UniProtKB-KW"/>
</dbReference>
<dbReference type="PANTHER" id="PTHR33434:SF2">
    <property type="entry name" value="FATTY ACID-BINDING PROTEIN TM_1468"/>
    <property type="match status" value="1"/>
</dbReference>
<dbReference type="Proteomes" id="UP000316406">
    <property type="component" value="Unassembled WGS sequence"/>
</dbReference>
<reference evidence="2 3" key="1">
    <citation type="submission" date="2019-07" db="EMBL/GenBank/DDBJ databases">
        <title>Draft genome sequence of Brevibacterium aurantiacum XU54 isolated from Xinjiang China.</title>
        <authorList>
            <person name="Xu X."/>
        </authorList>
    </citation>
    <scope>NUCLEOTIDE SEQUENCE [LARGE SCALE GENOMIC DNA]</scope>
    <source>
        <strain evidence="2 3">XU54</strain>
    </source>
</reference>
<evidence type="ECO:0000256" key="1">
    <source>
        <dbReference type="ARBA" id="ARBA00023121"/>
    </source>
</evidence>
<accession>A0A556CKH0</accession>
<dbReference type="EMBL" id="VLTK01000003">
    <property type="protein sequence ID" value="TSI17927.1"/>
    <property type="molecule type" value="Genomic_DNA"/>
</dbReference>
<gene>
    <name evidence="2" type="ORF">FO013_07045</name>
</gene>
<dbReference type="PROSITE" id="PS51482">
    <property type="entry name" value="DEGV"/>
    <property type="match status" value="1"/>
</dbReference>
<dbReference type="SUPFAM" id="SSF82549">
    <property type="entry name" value="DAK1/DegV-like"/>
    <property type="match status" value="1"/>
</dbReference>
<comment type="caution">
    <text evidence="2">The sequence shown here is derived from an EMBL/GenBank/DDBJ whole genome shotgun (WGS) entry which is preliminary data.</text>
</comment>
<dbReference type="InterPro" id="IPR050270">
    <property type="entry name" value="DegV_domain_contain"/>
</dbReference>
<protein>
    <submittedName>
        <fullName evidence="2">DegV family protein</fullName>
    </submittedName>
</protein>
<dbReference type="Gene3D" id="3.40.50.10170">
    <property type="match status" value="1"/>
</dbReference>